<sequence>MVLFVDLDDEESGSDHLDPRHHSLQHGSNSHEAEAPGDERPNPNRNGFAAILSCYPIVTSLAGHLDLNSLHDLSRTCRQFRANLLQCRKQLIAQSLRCSKEHEDLSSSLADRLREARLAWRTNGGSSYAGRITSGKVGKCARDLVAECRNCGTVVCRNCTAKPPPSLDTALRSRHRRLCRTCIKAPLSLHTSLGTLHYNEAGATLSPSSSPSSSPARLHRFPTPTAEPGQVDTEDAFTASAFLRDSCNCADIFWLCQDCGRGLRPADLDYSRGWTWRKSYSTYLGGLGTGIGEGSEGVHCGRRGACLAAKIVEQEVDCDADALRAMEEEAEKIASQGTGRNWQGTSFEIQEIDGIGGVVKKKIKKLIPVGASVVEKEDERDGSRAYLDREVRGEVRSWCSWCERVIPSKEE</sequence>
<evidence type="ECO:0000313" key="3">
    <source>
        <dbReference type="Proteomes" id="UP000316270"/>
    </source>
</evidence>
<feature type="compositionally biased region" description="Basic and acidic residues" evidence="1">
    <location>
        <begin position="29"/>
        <end position="42"/>
    </location>
</feature>
<name>A0A517L4G8_9PEZI</name>
<organism evidence="2 3">
    <name type="scientific">Venturia effusa</name>
    <dbReference type="NCBI Taxonomy" id="50376"/>
    <lineage>
        <taxon>Eukaryota</taxon>
        <taxon>Fungi</taxon>
        <taxon>Dikarya</taxon>
        <taxon>Ascomycota</taxon>
        <taxon>Pezizomycotina</taxon>
        <taxon>Dothideomycetes</taxon>
        <taxon>Pleosporomycetidae</taxon>
        <taxon>Venturiales</taxon>
        <taxon>Venturiaceae</taxon>
        <taxon>Venturia</taxon>
    </lineage>
</organism>
<evidence type="ECO:0008006" key="4">
    <source>
        <dbReference type="Google" id="ProtNLM"/>
    </source>
</evidence>
<dbReference type="STRING" id="50376.A0A517L4G8"/>
<keyword evidence="3" id="KW-1185">Reference proteome</keyword>
<dbReference type="InterPro" id="IPR011011">
    <property type="entry name" value="Znf_FYVE_PHD"/>
</dbReference>
<dbReference type="CDD" id="cd00065">
    <property type="entry name" value="FYVE_like_SF"/>
    <property type="match status" value="1"/>
</dbReference>
<dbReference type="SUPFAM" id="SSF57903">
    <property type="entry name" value="FYVE/PHD zinc finger"/>
    <property type="match status" value="1"/>
</dbReference>
<accession>A0A517L4G8</accession>
<proteinExistence type="predicted"/>
<protein>
    <recommendedName>
        <fullName evidence="4">F-box domain-containing protein</fullName>
    </recommendedName>
</protein>
<evidence type="ECO:0000313" key="2">
    <source>
        <dbReference type="EMBL" id="QDS70499.1"/>
    </source>
</evidence>
<gene>
    <name evidence="2" type="ORF">FKW77_010164</name>
</gene>
<reference evidence="2 3" key="1">
    <citation type="submission" date="2019-07" db="EMBL/GenBank/DDBJ databases">
        <title>Finished genome of Venturia effusa.</title>
        <authorList>
            <person name="Young C.A."/>
            <person name="Cox M.P."/>
            <person name="Ganley A.R.D."/>
            <person name="David W.J."/>
        </authorList>
    </citation>
    <scope>NUCLEOTIDE SEQUENCE [LARGE SCALE GENOMIC DNA]</scope>
    <source>
        <strain evidence="3">albino</strain>
    </source>
</reference>
<feature type="region of interest" description="Disordered" evidence="1">
    <location>
        <begin position="7"/>
        <end position="43"/>
    </location>
</feature>
<feature type="compositionally biased region" description="Low complexity" evidence="1">
    <location>
        <begin position="206"/>
        <end position="215"/>
    </location>
</feature>
<dbReference type="Proteomes" id="UP000316270">
    <property type="component" value="Chromosome 4"/>
</dbReference>
<evidence type="ECO:0000256" key="1">
    <source>
        <dbReference type="SAM" id="MobiDB-lite"/>
    </source>
</evidence>
<dbReference type="OrthoDB" id="5288318at2759"/>
<dbReference type="AlphaFoldDB" id="A0A517L4G8"/>
<feature type="region of interest" description="Disordered" evidence="1">
    <location>
        <begin position="204"/>
        <end position="230"/>
    </location>
</feature>
<dbReference type="EMBL" id="CP042188">
    <property type="protein sequence ID" value="QDS70499.1"/>
    <property type="molecule type" value="Genomic_DNA"/>
</dbReference>